<dbReference type="EMBL" id="CAADRP010001568">
    <property type="protein sequence ID" value="VFU41784.1"/>
    <property type="molecule type" value="Genomic_DNA"/>
</dbReference>
<dbReference type="GO" id="GO:0080044">
    <property type="term" value="F:quercetin 7-O-glucosyltransferase activity"/>
    <property type="evidence" value="ECO:0007669"/>
    <property type="project" value="TreeGrafter"/>
</dbReference>
<evidence type="ECO:0000313" key="2">
    <source>
        <dbReference type="EMBL" id="VFU41784.1"/>
    </source>
</evidence>
<comment type="similarity">
    <text evidence="1">Belongs to the UDP-glycosyltransferase family.</text>
</comment>
<dbReference type="Gene3D" id="3.40.50.2000">
    <property type="entry name" value="Glycogen Phosphorylase B"/>
    <property type="match status" value="3"/>
</dbReference>
<dbReference type="GO" id="GO:0080043">
    <property type="term" value="F:quercetin 3-O-glucosyltransferase activity"/>
    <property type="evidence" value="ECO:0007669"/>
    <property type="project" value="TreeGrafter"/>
</dbReference>
<sequence length="226" mass="25791">MEGERGNEIRRNSEKWMKLAQTAADEGGSSDKNITEFAAELARNLFIKIIFSFWRKNPTAPHKNNISLLAIIFNYELIRFLVVVVKMQKGRSEGFLSSLYNSSIQKHILALKIPQISSDHATHNFENHNNPQDSSHPEDYNIFYNVYHEVLKLPVSSTPVLIEGLPFLLELQDLPSFVAVPDSYPANVKMTMSQLANLDKADRVLINTFYKLENEVRSQIAIISRN</sequence>
<accession>A0A6N2LLT4</accession>
<evidence type="ECO:0000256" key="1">
    <source>
        <dbReference type="ARBA" id="ARBA00009995"/>
    </source>
</evidence>
<dbReference type="AlphaFoldDB" id="A0A6N2LLT4"/>
<protein>
    <submittedName>
        <fullName evidence="2">Uncharacterized protein</fullName>
    </submittedName>
</protein>
<gene>
    <name evidence="2" type="ORF">SVIM_LOCUS247017</name>
</gene>
<dbReference type="PANTHER" id="PTHR11926">
    <property type="entry name" value="GLUCOSYL/GLUCURONOSYL TRANSFERASES"/>
    <property type="match status" value="1"/>
</dbReference>
<name>A0A6N2LLT4_SALVM</name>
<organism evidence="2">
    <name type="scientific">Salix viminalis</name>
    <name type="common">Common osier</name>
    <name type="synonym">Basket willow</name>
    <dbReference type="NCBI Taxonomy" id="40686"/>
    <lineage>
        <taxon>Eukaryota</taxon>
        <taxon>Viridiplantae</taxon>
        <taxon>Streptophyta</taxon>
        <taxon>Embryophyta</taxon>
        <taxon>Tracheophyta</taxon>
        <taxon>Spermatophyta</taxon>
        <taxon>Magnoliopsida</taxon>
        <taxon>eudicotyledons</taxon>
        <taxon>Gunneridae</taxon>
        <taxon>Pentapetalae</taxon>
        <taxon>rosids</taxon>
        <taxon>fabids</taxon>
        <taxon>Malpighiales</taxon>
        <taxon>Salicaceae</taxon>
        <taxon>Saliceae</taxon>
        <taxon>Salix</taxon>
    </lineage>
</organism>
<reference evidence="2" key="1">
    <citation type="submission" date="2019-03" db="EMBL/GenBank/DDBJ databases">
        <authorList>
            <person name="Mank J."/>
            <person name="Almeida P."/>
        </authorList>
    </citation>
    <scope>NUCLEOTIDE SEQUENCE</scope>
    <source>
        <strain evidence="2">78183</strain>
    </source>
</reference>
<dbReference type="PANTHER" id="PTHR11926:SF1179">
    <property type="entry name" value="GLYCOSYLTRANSFERASE"/>
    <property type="match status" value="1"/>
</dbReference>
<proteinExistence type="inferred from homology"/>